<protein>
    <submittedName>
        <fullName evidence="2">Uncharacterized protein</fullName>
    </submittedName>
</protein>
<keyword evidence="1" id="KW-1133">Transmembrane helix</keyword>
<feature type="transmembrane region" description="Helical" evidence="1">
    <location>
        <begin position="12"/>
        <end position="37"/>
    </location>
</feature>
<accession>A0ABU7G1G7</accession>
<keyword evidence="1" id="KW-0472">Membrane</keyword>
<dbReference type="EMBL" id="JAYDYW010000004">
    <property type="protein sequence ID" value="MEE1673252.1"/>
    <property type="molecule type" value="Genomic_DNA"/>
</dbReference>
<sequence>MALGIFINKWTWVTISSAALIVAGFLLYFVSFGPVTAQEARDNKAIKDFGQCLTIRVFSKNLRACDRFYLEYLPNKTDPIFKEDIVDVEKLEPQQIVSTYRDVNRLLVDHGLEPYPELSLLSHGQLVDYIR</sequence>
<reference evidence="2 3" key="2">
    <citation type="submission" date="2023-12" db="EMBL/GenBank/DDBJ databases">
        <authorList>
            <consortium name="Cladostephus spongiosus"/>
            <person name="Lorente B."/>
            <person name="Cabral C."/>
            <person name="Frias J."/>
            <person name="Faria J."/>
            <person name="Toubarro D."/>
        </authorList>
    </citation>
    <scope>NUCLEOTIDE SEQUENCE [LARGE SCALE GENOMIC DNA]</scope>
    <source>
        <strain evidence="2 3">ZMCS4</strain>
    </source>
</reference>
<keyword evidence="3" id="KW-1185">Reference proteome</keyword>
<proteinExistence type="predicted"/>
<evidence type="ECO:0000313" key="3">
    <source>
        <dbReference type="Proteomes" id="UP001310248"/>
    </source>
</evidence>
<evidence type="ECO:0000313" key="2">
    <source>
        <dbReference type="EMBL" id="MEE1673252.1"/>
    </source>
</evidence>
<keyword evidence="1" id="KW-0812">Transmembrane</keyword>
<evidence type="ECO:0000256" key="1">
    <source>
        <dbReference type="SAM" id="Phobius"/>
    </source>
</evidence>
<name>A0ABU7G1G7_9ALTE</name>
<dbReference type="Proteomes" id="UP001310248">
    <property type="component" value="Unassembled WGS sequence"/>
</dbReference>
<dbReference type="RefSeq" id="WP_329774593.1">
    <property type="nucleotide sequence ID" value="NZ_JAYDYW010000004.1"/>
</dbReference>
<comment type="caution">
    <text evidence="2">The sequence shown here is derived from an EMBL/GenBank/DDBJ whole genome shotgun (WGS) entry which is preliminary data.</text>
</comment>
<reference evidence="3" key="1">
    <citation type="submission" date="2023-07" db="EMBL/GenBank/DDBJ databases">
        <title>Draft genome sequence of Agarivorans aestuarii strain ZMCS4, a CAZymes producing bacteria isolated from the marine brown algae Clodostephus spongiosus.</title>
        <authorList>
            <person name="Lorente B."/>
            <person name="Cabral C."/>
            <person name="Frias J."/>
            <person name="Faria J."/>
            <person name="Toubarro D."/>
        </authorList>
    </citation>
    <scope>NUCLEOTIDE SEQUENCE [LARGE SCALE GENOMIC DNA]</scope>
    <source>
        <strain evidence="3">ZMCS4</strain>
    </source>
</reference>
<gene>
    <name evidence="2" type="ORF">SNR37_002666</name>
</gene>
<organism evidence="2 3">
    <name type="scientific">Agarivorans aestuarii</name>
    <dbReference type="NCBI Taxonomy" id="1563703"/>
    <lineage>
        <taxon>Bacteria</taxon>
        <taxon>Pseudomonadati</taxon>
        <taxon>Pseudomonadota</taxon>
        <taxon>Gammaproteobacteria</taxon>
        <taxon>Alteromonadales</taxon>
        <taxon>Alteromonadaceae</taxon>
        <taxon>Agarivorans</taxon>
    </lineage>
</organism>